<accession>A0AAV6MNN8</accession>
<comment type="caution">
    <text evidence="2">The sequence shown here is derived from an EMBL/GenBank/DDBJ whole genome shotgun (WGS) entry which is preliminary data.</text>
</comment>
<name>A0AAV6MNN8_9ROSI</name>
<evidence type="ECO:0000313" key="2">
    <source>
        <dbReference type="EMBL" id="KAG6583700.1"/>
    </source>
</evidence>
<dbReference type="Proteomes" id="UP000685013">
    <property type="component" value="Chromosome 13"/>
</dbReference>
<reference evidence="2 3" key="1">
    <citation type="journal article" date="2021" name="Hortic Res">
        <title>The domestication of Cucurbita argyrosperma as revealed by the genome of its wild relative.</title>
        <authorList>
            <person name="Barrera-Redondo J."/>
            <person name="Sanchez-de la Vega G."/>
            <person name="Aguirre-Liguori J.A."/>
            <person name="Castellanos-Morales G."/>
            <person name="Gutierrez-Guerrero Y.T."/>
            <person name="Aguirre-Dugua X."/>
            <person name="Aguirre-Planter E."/>
            <person name="Tenaillon M.I."/>
            <person name="Lira-Saade R."/>
            <person name="Eguiarte L.E."/>
        </authorList>
    </citation>
    <scope>NUCLEOTIDE SEQUENCE [LARGE SCALE GENOMIC DNA]</scope>
    <source>
        <strain evidence="2">JBR-2021</strain>
    </source>
</reference>
<sequence length="83" mass="9065">MKPDDAAARSCSIFVERSSSKTEDATTSVMVLLGCTQCLMYVMSSKFDLKCPKCNNTTLLDVHNLANQASKKNLVDMSIDVAK</sequence>
<keyword evidence="3" id="KW-1185">Reference proteome</keyword>
<dbReference type="PANTHER" id="PTHR33177">
    <property type="entry name" value="PUTATIVE-RELATED"/>
    <property type="match status" value="1"/>
</dbReference>
<feature type="domain" description="GIR1-like zinc ribbon" evidence="1">
    <location>
        <begin position="30"/>
        <end position="61"/>
    </location>
</feature>
<dbReference type="AlphaFoldDB" id="A0AAV6MNN8"/>
<dbReference type="Pfam" id="PF24747">
    <property type="entry name" value="Zn-ribbon_GIR1"/>
    <property type="match status" value="1"/>
</dbReference>
<dbReference type="PROSITE" id="PS51257">
    <property type="entry name" value="PROKAR_LIPOPROTEIN"/>
    <property type="match status" value="1"/>
</dbReference>
<proteinExistence type="predicted"/>
<dbReference type="PANTHER" id="PTHR33177:SF74">
    <property type="entry name" value="PROTEIN GL2-INTERACTING REPRESSOR 1"/>
    <property type="match status" value="1"/>
</dbReference>
<protein>
    <recommendedName>
        <fullName evidence="1">GIR1-like zinc ribbon domain-containing protein</fullName>
    </recommendedName>
</protein>
<dbReference type="InterPro" id="IPR056440">
    <property type="entry name" value="Zn-ribbon_GIR1"/>
</dbReference>
<evidence type="ECO:0000259" key="1">
    <source>
        <dbReference type="Pfam" id="PF24747"/>
    </source>
</evidence>
<feature type="non-terminal residue" evidence="2">
    <location>
        <position position="1"/>
    </location>
</feature>
<gene>
    <name evidence="2" type="ORF">SDJN03_19632</name>
</gene>
<organism evidence="2 3">
    <name type="scientific">Cucurbita argyrosperma subsp. sororia</name>
    <dbReference type="NCBI Taxonomy" id="37648"/>
    <lineage>
        <taxon>Eukaryota</taxon>
        <taxon>Viridiplantae</taxon>
        <taxon>Streptophyta</taxon>
        <taxon>Embryophyta</taxon>
        <taxon>Tracheophyta</taxon>
        <taxon>Spermatophyta</taxon>
        <taxon>Magnoliopsida</taxon>
        <taxon>eudicotyledons</taxon>
        <taxon>Gunneridae</taxon>
        <taxon>Pentapetalae</taxon>
        <taxon>rosids</taxon>
        <taxon>fabids</taxon>
        <taxon>Cucurbitales</taxon>
        <taxon>Cucurbitaceae</taxon>
        <taxon>Cucurbiteae</taxon>
        <taxon>Cucurbita</taxon>
    </lineage>
</organism>
<evidence type="ECO:0000313" key="3">
    <source>
        <dbReference type="Proteomes" id="UP000685013"/>
    </source>
</evidence>
<dbReference type="InterPro" id="IPR055281">
    <property type="entry name" value="GIR1-2/SIED1"/>
</dbReference>
<dbReference type="EMBL" id="JAGKQH010000013">
    <property type="protein sequence ID" value="KAG6583700.1"/>
    <property type="molecule type" value="Genomic_DNA"/>
</dbReference>